<reference evidence="2" key="1">
    <citation type="journal article" date="2019" name="Curr. Biol.">
        <title>Genome Sequence of Striga asiatica Provides Insight into the Evolution of Plant Parasitism.</title>
        <authorList>
            <person name="Yoshida S."/>
            <person name="Kim S."/>
            <person name="Wafula E.K."/>
            <person name="Tanskanen J."/>
            <person name="Kim Y.M."/>
            <person name="Honaas L."/>
            <person name="Yang Z."/>
            <person name="Spallek T."/>
            <person name="Conn C.E."/>
            <person name="Ichihashi Y."/>
            <person name="Cheong K."/>
            <person name="Cui S."/>
            <person name="Der J.P."/>
            <person name="Gundlach H."/>
            <person name="Jiao Y."/>
            <person name="Hori C."/>
            <person name="Ishida J.K."/>
            <person name="Kasahara H."/>
            <person name="Kiba T."/>
            <person name="Kim M.S."/>
            <person name="Koo N."/>
            <person name="Laohavisit A."/>
            <person name="Lee Y.H."/>
            <person name="Lumba S."/>
            <person name="McCourt P."/>
            <person name="Mortimer J.C."/>
            <person name="Mutuku J.M."/>
            <person name="Nomura T."/>
            <person name="Sasaki-Sekimoto Y."/>
            <person name="Seto Y."/>
            <person name="Wang Y."/>
            <person name="Wakatake T."/>
            <person name="Sakakibara H."/>
            <person name="Demura T."/>
            <person name="Yamaguchi S."/>
            <person name="Yoneyama K."/>
            <person name="Manabe R.I."/>
            <person name="Nelson D.C."/>
            <person name="Schulman A.H."/>
            <person name="Timko M.P."/>
            <person name="dePamphilis C.W."/>
            <person name="Choi D."/>
            <person name="Shirasu K."/>
        </authorList>
    </citation>
    <scope>NUCLEOTIDE SEQUENCE [LARGE SCALE GENOMIC DNA]</scope>
    <source>
        <strain evidence="2">cv. UVA1</strain>
    </source>
</reference>
<evidence type="ECO:0000313" key="1">
    <source>
        <dbReference type="EMBL" id="GER53575.1"/>
    </source>
</evidence>
<dbReference type="OrthoDB" id="1055148at2759"/>
<dbReference type="AlphaFoldDB" id="A0A5A7R7A6"/>
<sequence>MGYDIFPGTTVVINTWATGRDNPENLFPRVLHNTQSINLRFVNGIGWPVAEWWQPGRSTDEELTTAEFGGSPTPELVMEGLIGRPALMPYWSFDILMKLDKSITYNKQRSLSNRIPYQNGKT</sequence>
<comment type="caution">
    <text evidence="1">The sequence shown here is derived from an EMBL/GenBank/DDBJ whole genome shotgun (WGS) entry which is preliminary data.</text>
</comment>
<gene>
    <name evidence="1" type="ORF">STAS_31108</name>
</gene>
<proteinExistence type="predicted"/>
<evidence type="ECO:0000313" key="2">
    <source>
        <dbReference type="Proteomes" id="UP000325081"/>
    </source>
</evidence>
<dbReference type="Proteomes" id="UP000325081">
    <property type="component" value="Unassembled WGS sequence"/>
</dbReference>
<organism evidence="1 2">
    <name type="scientific">Striga asiatica</name>
    <name type="common">Asiatic witchweed</name>
    <name type="synonym">Buchnera asiatica</name>
    <dbReference type="NCBI Taxonomy" id="4170"/>
    <lineage>
        <taxon>Eukaryota</taxon>
        <taxon>Viridiplantae</taxon>
        <taxon>Streptophyta</taxon>
        <taxon>Embryophyta</taxon>
        <taxon>Tracheophyta</taxon>
        <taxon>Spermatophyta</taxon>
        <taxon>Magnoliopsida</taxon>
        <taxon>eudicotyledons</taxon>
        <taxon>Gunneridae</taxon>
        <taxon>Pentapetalae</taxon>
        <taxon>asterids</taxon>
        <taxon>lamiids</taxon>
        <taxon>Lamiales</taxon>
        <taxon>Orobanchaceae</taxon>
        <taxon>Buchnereae</taxon>
        <taxon>Striga</taxon>
    </lineage>
</organism>
<dbReference type="EMBL" id="BKCP01010626">
    <property type="protein sequence ID" value="GER53575.1"/>
    <property type="molecule type" value="Genomic_DNA"/>
</dbReference>
<accession>A0A5A7R7A6</accession>
<keyword evidence="2" id="KW-1185">Reference proteome</keyword>
<protein>
    <submittedName>
        <fullName evidence="1">Cytochrome P450</fullName>
    </submittedName>
</protein>
<name>A0A5A7R7A6_STRAF</name>